<dbReference type="Gene3D" id="3.30.450.20">
    <property type="entry name" value="PAS domain"/>
    <property type="match status" value="1"/>
</dbReference>
<dbReference type="AlphaFoldDB" id="B1M6G6"/>
<dbReference type="eggNOG" id="COG2199">
    <property type="taxonomic scope" value="Bacteria"/>
</dbReference>
<dbReference type="InterPro" id="IPR035965">
    <property type="entry name" value="PAS-like_dom_sf"/>
</dbReference>
<dbReference type="GO" id="GO:0052621">
    <property type="term" value="F:diguanylate cyclase activity"/>
    <property type="evidence" value="ECO:0007669"/>
    <property type="project" value="UniProtKB-EC"/>
</dbReference>
<dbReference type="PROSITE" id="PS50887">
    <property type="entry name" value="GGDEF"/>
    <property type="match status" value="1"/>
</dbReference>
<evidence type="ECO:0000313" key="4">
    <source>
        <dbReference type="EMBL" id="ACB23626.1"/>
    </source>
</evidence>
<accession>B1M6G6</accession>
<name>B1M6G6_METRJ</name>
<dbReference type="PANTHER" id="PTHR45138:SF9">
    <property type="entry name" value="DIGUANYLATE CYCLASE DGCM-RELATED"/>
    <property type="match status" value="1"/>
</dbReference>
<organism evidence="4 5">
    <name type="scientific">Methylobacterium radiotolerans (strain ATCC 27329 / DSM 1819 / JCM 2831 / NBRC 15690 / NCIMB 10815 / 0-1)</name>
    <dbReference type="NCBI Taxonomy" id="426355"/>
    <lineage>
        <taxon>Bacteria</taxon>
        <taxon>Pseudomonadati</taxon>
        <taxon>Pseudomonadota</taxon>
        <taxon>Alphaproteobacteria</taxon>
        <taxon>Hyphomicrobiales</taxon>
        <taxon>Methylobacteriaceae</taxon>
        <taxon>Methylobacterium</taxon>
    </lineage>
</organism>
<dbReference type="NCBIfam" id="TIGR00254">
    <property type="entry name" value="GGDEF"/>
    <property type="match status" value="1"/>
</dbReference>
<dbReference type="Proteomes" id="UP000006589">
    <property type="component" value="Chromosome"/>
</dbReference>
<evidence type="ECO:0000256" key="1">
    <source>
        <dbReference type="ARBA" id="ARBA00012528"/>
    </source>
</evidence>
<dbReference type="SUPFAM" id="SSF55073">
    <property type="entry name" value="Nucleotide cyclase"/>
    <property type="match status" value="1"/>
</dbReference>
<dbReference type="EMBL" id="CP001001">
    <property type="protein sequence ID" value="ACB23626.1"/>
    <property type="molecule type" value="Genomic_DNA"/>
</dbReference>
<dbReference type="SUPFAM" id="SSF55785">
    <property type="entry name" value="PYP-like sensor domain (PAS domain)"/>
    <property type="match status" value="2"/>
</dbReference>
<dbReference type="STRING" id="426355.Mrad2831_1631"/>
<dbReference type="KEGG" id="mrd:Mrad2831_1631"/>
<dbReference type="HOGENOM" id="CLU_043530_0_0_5"/>
<dbReference type="Gene3D" id="3.30.70.270">
    <property type="match status" value="1"/>
</dbReference>
<comment type="catalytic activity">
    <reaction evidence="2">
        <text>2 GTP = 3',3'-c-di-GMP + 2 diphosphate</text>
        <dbReference type="Rhea" id="RHEA:24898"/>
        <dbReference type="ChEBI" id="CHEBI:33019"/>
        <dbReference type="ChEBI" id="CHEBI:37565"/>
        <dbReference type="ChEBI" id="CHEBI:58805"/>
        <dbReference type="EC" id="2.7.7.65"/>
    </reaction>
</comment>
<dbReference type="SMART" id="SM00267">
    <property type="entry name" value="GGDEF"/>
    <property type="match status" value="1"/>
</dbReference>
<evidence type="ECO:0000256" key="2">
    <source>
        <dbReference type="ARBA" id="ARBA00034247"/>
    </source>
</evidence>
<evidence type="ECO:0000259" key="3">
    <source>
        <dbReference type="PROSITE" id="PS50887"/>
    </source>
</evidence>
<dbReference type="InterPro" id="IPR043128">
    <property type="entry name" value="Rev_trsase/Diguanyl_cyclase"/>
</dbReference>
<evidence type="ECO:0000313" key="5">
    <source>
        <dbReference type="Proteomes" id="UP000006589"/>
    </source>
</evidence>
<proteinExistence type="predicted"/>
<dbReference type="InterPro" id="IPR029787">
    <property type="entry name" value="Nucleotide_cyclase"/>
</dbReference>
<protein>
    <recommendedName>
        <fullName evidence="1">diguanylate cyclase</fullName>
        <ecNumber evidence="1">2.7.7.65</ecNumber>
    </recommendedName>
</protein>
<dbReference type="CDD" id="cd01949">
    <property type="entry name" value="GGDEF"/>
    <property type="match status" value="1"/>
</dbReference>
<dbReference type="InterPro" id="IPR000160">
    <property type="entry name" value="GGDEF_dom"/>
</dbReference>
<reference evidence="4 5" key="1">
    <citation type="submission" date="2008-03" db="EMBL/GenBank/DDBJ databases">
        <title>Complete sequence of chromosome of Methylobacterium radiotolerans JCM 2831.</title>
        <authorList>
            <consortium name="US DOE Joint Genome Institute"/>
            <person name="Copeland A."/>
            <person name="Lucas S."/>
            <person name="Lapidus A."/>
            <person name="Glavina del Rio T."/>
            <person name="Dalin E."/>
            <person name="Tice H."/>
            <person name="Bruce D."/>
            <person name="Goodwin L."/>
            <person name="Pitluck S."/>
            <person name="Kiss H."/>
            <person name="Brettin T."/>
            <person name="Detter J.C."/>
            <person name="Han C."/>
            <person name="Kuske C.R."/>
            <person name="Schmutz J."/>
            <person name="Larimer F."/>
            <person name="Land M."/>
            <person name="Hauser L."/>
            <person name="Kyrpides N."/>
            <person name="Mikhailova N."/>
            <person name="Marx C.J."/>
            <person name="Richardson P."/>
        </authorList>
    </citation>
    <scope>NUCLEOTIDE SEQUENCE [LARGE SCALE GENOMIC DNA]</scope>
    <source>
        <strain evidence="5">ATCC 27329 / DSM 1819 / JCM 2831 / NBRC 15690 / NCIMB 10815 / 0-1</strain>
    </source>
</reference>
<gene>
    <name evidence="4" type="ordered locus">Mrad2831_1631</name>
</gene>
<dbReference type="PANTHER" id="PTHR45138">
    <property type="entry name" value="REGULATORY COMPONENTS OF SENSORY TRANSDUCTION SYSTEM"/>
    <property type="match status" value="1"/>
</dbReference>
<feature type="domain" description="GGDEF" evidence="3">
    <location>
        <begin position="366"/>
        <end position="495"/>
    </location>
</feature>
<dbReference type="InterPro" id="IPR050469">
    <property type="entry name" value="Diguanylate_Cyclase"/>
</dbReference>
<dbReference type="EC" id="2.7.7.65" evidence="1"/>
<dbReference type="Pfam" id="PF00990">
    <property type="entry name" value="GGDEF"/>
    <property type="match status" value="1"/>
</dbReference>
<sequence length="509" mass="54764">MPQTPGQTEMLEAQLFELAPVSLWLQDLGALKARLDAWREAGMVDLRAWLRDPGHLRTCQSLIRIVRVNRSTLAIYDARDEAELFAHIPAIFDDPRAEALIEVLCQLWAGATQVRLVTRNRTVSGRVIDVSYAGQMLPGHEAGWTRYLISVEDITRREALRRERDADRRTGTLFQHAPVPTLIRDETGVAARLAALRADGITDLAGHLAAHPGWLAEAEASRRIVDANRPALALFGVDTCDALARHLDGGLGGGLGSGLGSGLGEAPLQLFREELAELWDGAAPRSRDIAARSRDGRDLHLKMQRSPVPEAGGGRRLVQIALTDIGDNKRSEARLAVLSLTDPLTGLLNRLGYAAALDRLEAGRTVPTSVIVADLNDLKATNDDRGHDAGDDVIRRFGAILERHSPVAARPARIGGDEFVILLPGLDAADAAALARRILDGIDGENRPGAAVISAALGSATWRGDGGLKAAVSRADSQMYAAKRRYRDGAWAGRPPVPGTSVFSQAPPC</sequence>